<feature type="chain" id="PRO_5032331938" evidence="2">
    <location>
        <begin position="26"/>
        <end position="580"/>
    </location>
</feature>
<dbReference type="SMART" id="SM00028">
    <property type="entry name" value="TPR"/>
    <property type="match status" value="2"/>
</dbReference>
<dbReference type="Pfam" id="PF13181">
    <property type="entry name" value="TPR_8"/>
    <property type="match status" value="1"/>
</dbReference>
<evidence type="ECO:0000256" key="1">
    <source>
        <dbReference type="PROSITE-ProRule" id="PRU00339"/>
    </source>
</evidence>
<dbReference type="EMBL" id="JACHFR010000002">
    <property type="protein sequence ID" value="MBB5218566.1"/>
    <property type="molecule type" value="Genomic_DNA"/>
</dbReference>
<keyword evidence="1" id="KW-0802">TPR repeat</keyword>
<dbReference type="RefSeq" id="WP_184652015.1">
    <property type="nucleotide sequence ID" value="NZ_JACHFR010000002.1"/>
</dbReference>
<organism evidence="3 4">
    <name type="scientific">Treponema rectale</name>
    <dbReference type="NCBI Taxonomy" id="744512"/>
    <lineage>
        <taxon>Bacteria</taxon>
        <taxon>Pseudomonadati</taxon>
        <taxon>Spirochaetota</taxon>
        <taxon>Spirochaetia</taxon>
        <taxon>Spirochaetales</taxon>
        <taxon>Treponemataceae</taxon>
        <taxon>Treponema</taxon>
    </lineage>
</organism>
<dbReference type="PROSITE" id="PS50005">
    <property type="entry name" value="TPR"/>
    <property type="match status" value="1"/>
</dbReference>
<dbReference type="AlphaFoldDB" id="A0A840SF64"/>
<gene>
    <name evidence="3" type="ORF">HNP77_000935</name>
</gene>
<dbReference type="SUPFAM" id="SSF48452">
    <property type="entry name" value="TPR-like"/>
    <property type="match status" value="2"/>
</dbReference>
<dbReference type="Gene3D" id="1.25.40.10">
    <property type="entry name" value="Tetratricopeptide repeat domain"/>
    <property type="match status" value="2"/>
</dbReference>
<reference evidence="3 4" key="1">
    <citation type="submission" date="2020-08" db="EMBL/GenBank/DDBJ databases">
        <title>Genomic Encyclopedia of Type Strains, Phase IV (KMG-IV): sequencing the most valuable type-strain genomes for metagenomic binning, comparative biology and taxonomic classification.</title>
        <authorList>
            <person name="Goeker M."/>
        </authorList>
    </citation>
    <scope>NUCLEOTIDE SEQUENCE [LARGE SCALE GENOMIC DNA]</scope>
    <source>
        <strain evidence="3 4">DSM 103679</strain>
    </source>
</reference>
<name>A0A840SF64_9SPIR</name>
<dbReference type="Proteomes" id="UP000578697">
    <property type="component" value="Unassembled WGS sequence"/>
</dbReference>
<keyword evidence="2" id="KW-0732">Signal</keyword>
<sequence>MKKIFLIFIAAVFILPLFNSCSSHSKSVSLTAILEQVDIYISLNNSSEAYSLLKQAEKSASTYFERLGVYKRYIILGDKKKAVSVLSEALKDFPDNNQIRAVYVQFLLDEGKTKEAVKAAKKLDGTEYSSLYAESSLKLLLDEKNPDAFKDSSLINVYIEAWKGSGDSVWLRNGALLYLRDGKFLEAAELYPENVFGKTDVLFWQKVLYDAGDYVRSAAAGECEAVFDDYPSLEEHLMLLSDCYHVLNYEENESACRRELIDRAEALNILPDEFNENLAKCYMNDALYCASKGDAAGEFAGINYLLSVNSCYVPALALYAQEAFDSKPYTEDRLMQELRDSGLKTLKMEENDLRPRASVDIAIYRIENALAQSDSAALKVLYHSVLNKKNTSDGKEQRSSKVWEFLEQNELGKNLYPPEIVDYAVGMLIHENSADTAQLIFDRNIEAVYGKDFIIADNIEKMRRNELVYAAWFACRDGNADIAEKIYDFLNSRYGKQVTSLVNLSVIYAGTFREEKAVEALSEASSIAADSFTKSEILYRMGRLSDSLGDTKNAVRSLQYALQLNPGNNKARLLLKNVLN</sequence>
<evidence type="ECO:0000313" key="3">
    <source>
        <dbReference type="EMBL" id="MBB5218566.1"/>
    </source>
</evidence>
<evidence type="ECO:0000256" key="2">
    <source>
        <dbReference type="SAM" id="SignalP"/>
    </source>
</evidence>
<feature type="repeat" description="TPR" evidence="1">
    <location>
        <begin position="535"/>
        <end position="568"/>
    </location>
</feature>
<evidence type="ECO:0000313" key="4">
    <source>
        <dbReference type="Proteomes" id="UP000578697"/>
    </source>
</evidence>
<feature type="signal peptide" evidence="2">
    <location>
        <begin position="1"/>
        <end position="25"/>
    </location>
</feature>
<accession>A0A840SF64</accession>
<dbReference type="InterPro" id="IPR011990">
    <property type="entry name" value="TPR-like_helical_dom_sf"/>
</dbReference>
<dbReference type="InterPro" id="IPR019734">
    <property type="entry name" value="TPR_rpt"/>
</dbReference>
<proteinExistence type="predicted"/>
<protein>
    <submittedName>
        <fullName evidence="3">Tetratricopeptide (TPR) repeat protein</fullName>
    </submittedName>
</protein>
<keyword evidence="4" id="KW-1185">Reference proteome</keyword>
<comment type="caution">
    <text evidence="3">The sequence shown here is derived from an EMBL/GenBank/DDBJ whole genome shotgun (WGS) entry which is preliminary data.</text>
</comment>